<dbReference type="AlphaFoldDB" id="A0A7J0F9Q3"/>
<sequence>MTMLPYHGLGGIMRPDDILIEHPDPNEVSTKEVMTNCGLTFMQVSINFVRTVMAIDTLMGREGLSFSASDLLNVYTVVRPKREFNTNLFPGNHYLRLRKNQQSWSRLVTKKPNKDLYLDEFIWVLENWKLWAGNDWVWSFKRTKGSITNGRI</sequence>
<protein>
    <submittedName>
        <fullName evidence="1">Uncharacterized protein</fullName>
    </submittedName>
</protein>
<dbReference type="EMBL" id="BJWL01000010">
    <property type="protein sequence ID" value="GFY95432.1"/>
    <property type="molecule type" value="Genomic_DNA"/>
</dbReference>
<name>A0A7J0F9Q3_9ERIC</name>
<keyword evidence="2" id="KW-1185">Reference proteome</keyword>
<dbReference type="Proteomes" id="UP000585474">
    <property type="component" value="Unassembled WGS sequence"/>
</dbReference>
<proteinExistence type="predicted"/>
<evidence type="ECO:0000313" key="2">
    <source>
        <dbReference type="Proteomes" id="UP000585474"/>
    </source>
</evidence>
<gene>
    <name evidence="1" type="ORF">Acr_10g0008170</name>
</gene>
<organism evidence="1 2">
    <name type="scientific">Actinidia rufa</name>
    <dbReference type="NCBI Taxonomy" id="165716"/>
    <lineage>
        <taxon>Eukaryota</taxon>
        <taxon>Viridiplantae</taxon>
        <taxon>Streptophyta</taxon>
        <taxon>Embryophyta</taxon>
        <taxon>Tracheophyta</taxon>
        <taxon>Spermatophyta</taxon>
        <taxon>Magnoliopsida</taxon>
        <taxon>eudicotyledons</taxon>
        <taxon>Gunneridae</taxon>
        <taxon>Pentapetalae</taxon>
        <taxon>asterids</taxon>
        <taxon>Ericales</taxon>
        <taxon>Actinidiaceae</taxon>
        <taxon>Actinidia</taxon>
    </lineage>
</organism>
<dbReference type="OrthoDB" id="10484421at2759"/>
<evidence type="ECO:0000313" key="1">
    <source>
        <dbReference type="EMBL" id="GFY95432.1"/>
    </source>
</evidence>
<reference evidence="1 2" key="1">
    <citation type="submission" date="2019-07" db="EMBL/GenBank/DDBJ databases">
        <title>De Novo Assembly of kiwifruit Actinidia rufa.</title>
        <authorList>
            <person name="Sugita-Konishi S."/>
            <person name="Sato K."/>
            <person name="Mori E."/>
            <person name="Abe Y."/>
            <person name="Kisaki G."/>
            <person name="Hamano K."/>
            <person name="Suezawa K."/>
            <person name="Otani M."/>
            <person name="Fukuda T."/>
            <person name="Manabe T."/>
            <person name="Gomi K."/>
            <person name="Tabuchi M."/>
            <person name="Akimitsu K."/>
            <person name="Kataoka I."/>
        </authorList>
    </citation>
    <scope>NUCLEOTIDE SEQUENCE [LARGE SCALE GENOMIC DNA]</scope>
    <source>
        <strain evidence="2">cv. Fuchu</strain>
    </source>
</reference>
<comment type="caution">
    <text evidence="1">The sequence shown here is derived from an EMBL/GenBank/DDBJ whole genome shotgun (WGS) entry which is preliminary data.</text>
</comment>
<accession>A0A7J0F9Q3</accession>